<reference evidence="1" key="1">
    <citation type="journal article" date="2021" name="New Phytol.">
        <title>Evolutionary innovations through gain and loss of genes in the ectomycorrhizal Boletales.</title>
        <authorList>
            <person name="Wu G."/>
            <person name="Miyauchi S."/>
            <person name="Morin E."/>
            <person name="Kuo A."/>
            <person name="Drula E."/>
            <person name="Varga T."/>
            <person name="Kohler A."/>
            <person name="Feng B."/>
            <person name="Cao Y."/>
            <person name="Lipzen A."/>
            <person name="Daum C."/>
            <person name="Hundley H."/>
            <person name="Pangilinan J."/>
            <person name="Johnson J."/>
            <person name="Barry K."/>
            <person name="LaButti K."/>
            <person name="Ng V."/>
            <person name="Ahrendt S."/>
            <person name="Min B."/>
            <person name="Choi I.G."/>
            <person name="Park H."/>
            <person name="Plett J.M."/>
            <person name="Magnuson J."/>
            <person name="Spatafora J.W."/>
            <person name="Nagy L.G."/>
            <person name="Henrissat B."/>
            <person name="Grigoriev I.V."/>
            <person name="Yang Z.L."/>
            <person name="Xu J."/>
            <person name="Martin F.M."/>
        </authorList>
    </citation>
    <scope>NUCLEOTIDE SEQUENCE</scope>
    <source>
        <strain evidence="1">KUC20120723A-06</strain>
    </source>
</reference>
<comment type="caution">
    <text evidence="1">The sequence shown here is derived from an EMBL/GenBank/DDBJ whole genome shotgun (WGS) entry which is preliminary data.</text>
</comment>
<name>A0ACB8BA23_9AGAM</name>
<keyword evidence="2" id="KW-1185">Reference proteome</keyword>
<evidence type="ECO:0000313" key="1">
    <source>
        <dbReference type="EMBL" id="KAH7922665.1"/>
    </source>
</evidence>
<sequence length="157" mass="17680">MVVSLDQPICLWHTANSPCDAPTCVTGEVLIHDPPHVRFPVGPPTSRRSVTSQKPAHMIRQIDIHDSREHNEIKSRFLFLHVDSDVVLANPMGCIFDQCVRPCNHAFPAAAPRDRNDPRYHAATLRGALTRTQSVQRRHGVLECLLFREALPQPRSL</sequence>
<evidence type="ECO:0000313" key="2">
    <source>
        <dbReference type="Proteomes" id="UP000790709"/>
    </source>
</evidence>
<protein>
    <submittedName>
        <fullName evidence="1">Uncharacterized protein</fullName>
    </submittedName>
</protein>
<proteinExistence type="predicted"/>
<accession>A0ACB8BA23</accession>
<organism evidence="1 2">
    <name type="scientific">Leucogyrophana mollusca</name>
    <dbReference type="NCBI Taxonomy" id="85980"/>
    <lineage>
        <taxon>Eukaryota</taxon>
        <taxon>Fungi</taxon>
        <taxon>Dikarya</taxon>
        <taxon>Basidiomycota</taxon>
        <taxon>Agaricomycotina</taxon>
        <taxon>Agaricomycetes</taxon>
        <taxon>Agaricomycetidae</taxon>
        <taxon>Boletales</taxon>
        <taxon>Boletales incertae sedis</taxon>
        <taxon>Leucogyrophana</taxon>
    </lineage>
</organism>
<dbReference type="EMBL" id="MU266477">
    <property type="protein sequence ID" value="KAH7922665.1"/>
    <property type="molecule type" value="Genomic_DNA"/>
</dbReference>
<gene>
    <name evidence="1" type="ORF">BV22DRAFT_643358</name>
</gene>
<dbReference type="Proteomes" id="UP000790709">
    <property type="component" value="Unassembled WGS sequence"/>
</dbReference>